<dbReference type="PANTHER" id="PTHR22600:SF57">
    <property type="entry name" value="BETA-N-ACETYLHEXOSAMINIDASE"/>
    <property type="match status" value="1"/>
</dbReference>
<dbReference type="EMBL" id="AP025294">
    <property type="protein sequence ID" value="BDD01191.1"/>
    <property type="molecule type" value="Genomic_DNA"/>
</dbReference>
<keyword evidence="5" id="KW-0326">Glycosidase</keyword>
<dbReference type="EC" id="3.2.1.52" evidence="3"/>
<dbReference type="PRINTS" id="PR00738">
    <property type="entry name" value="GLHYDRLASE20"/>
</dbReference>
<sequence length="505" mass="58053">MKKLLLGLLFVATMGCNQQPIHAPEILLTPEPVSLHTLDGASLQQKTEIRYQQDDSQKDEGYQLVINNGVATIRSKDERGKFYAQQTLKQLQFAQDGKAYLPNCEITDYPRFGYRGFMLDEARHFFGKQTVKLLLDYMAANKLNKFHWHLTDDQGWRIEIKKYPKLTQVGGFRAGTQVGWKPDIFDCETDGKRYGGFYTQEDIKEIIAYAAKLHIDVIPEIDMPGHMMAAMTAYPELGENKDYKVRQYWGIAHEVLDVSKPETVQFAKDVLTEVAQLFPYQTIHIGGDECPKEQWKKSKSCQALMKKLNLPHEEDLQAWFMKTMEKHVKQYGKSIAGWDEILDGNISNTATVFKWRFWTKEDNAVVGARRGNPVIQCPNNRTYFDHYATAEKDKYEPLGFPAVTPIDRIYNWNPMPAALEPQYQDKIKGVAGNLWTEYVTSEKTLCIRVFPRMQVLAEVAWSPQQNRKVGKMNRKLSKLFKTLDAAGVPYNEIYIQKGHELIAGK</sequence>
<evidence type="ECO:0000256" key="5">
    <source>
        <dbReference type="ARBA" id="ARBA00023295"/>
    </source>
</evidence>
<organism evidence="8 9">
    <name type="scientific">Persicobacter psychrovividus</name>
    <dbReference type="NCBI Taxonomy" id="387638"/>
    <lineage>
        <taxon>Bacteria</taxon>
        <taxon>Pseudomonadati</taxon>
        <taxon>Bacteroidota</taxon>
        <taxon>Cytophagia</taxon>
        <taxon>Cytophagales</taxon>
        <taxon>Persicobacteraceae</taxon>
        <taxon>Persicobacter</taxon>
    </lineage>
</organism>
<accession>A0ABM7VJN7</accession>
<protein>
    <recommendedName>
        <fullName evidence="3">beta-N-acetylhexosaminidase</fullName>
        <ecNumber evidence="3">3.2.1.52</ecNumber>
    </recommendedName>
</protein>
<evidence type="ECO:0000259" key="7">
    <source>
        <dbReference type="Pfam" id="PF02838"/>
    </source>
</evidence>
<dbReference type="InterPro" id="IPR029018">
    <property type="entry name" value="Hex-like_dom2"/>
</dbReference>
<comment type="catalytic activity">
    <reaction evidence="1">
        <text>Hydrolysis of terminal non-reducing N-acetyl-D-hexosamine residues in N-acetyl-beta-D-hexosaminides.</text>
        <dbReference type="EC" id="3.2.1.52"/>
    </reaction>
</comment>
<dbReference type="Pfam" id="PF00728">
    <property type="entry name" value="Glyco_hydro_20"/>
    <property type="match status" value="1"/>
</dbReference>
<evidence type="ECO:0000313" key="9">
    <source>
        <dbReference type="Proteomes" id="UP001354989"/>
    </source>
</evidence>
<dbReference type="CDD" id="cd06563">
    <property type="entry name" value="GH20_chitobiase-like"/>
    <property type="match status" value="1"/>
</dbReference>
<dbReference type="InterPro" id="IPR015883">
    <property type="entry name" value="Glyco_hydro_20_cat"/>
</dbReference>
<evidence type="ECO:0000259" key="6">
    <source>
        <dbReference type="Pfam" id="PF00728"/>
    </source>
</evidence>
<dbReference type="SUPFAM" id="SSF51445">
    <property type="entry name" value="(Trans)glycosidases"/>
    <property type="match status" value="1"/>
</dbReference>
<keyword evidence="8" id="KW-0614">Plasmid</keyword>
<dbReference type="PANTHER" id="PTHR22600">
    <property type="entry name" value="BETA-HEXOSAMINIDASE"/>
    <property type="match status" value="1"/>
</dbReference>
<dbReference type="InterPro" id="IPR017853">
    <property type="entry name" value="GH"/>
</dbReference>
<gene>
    <name evidence="8" type="ORF">PEPS_34710</name>
</gene>
<dbReference type="Proteomes" id="UP001354989">
    <property type="component" value="Plasmid pPP2"/>
</dbReference>
<dbReference type="Gene3D" id="3.20.20.80">
    <property type="entry name" value="Glycosidases"/>
    <property type="match status" value="1"/>
</dbReference>
<reference evidence="8 9" key="1">
    <citation type="submission" date="2021-12" db="EMBL/GenBank/DDBJ databases">
        <title>Genome sequencing of bacteria with rrn-lacking chromosome and rrn-plasmid.</title>
        <authorList>
            <person name="Anda M."/>
            <person name="Iwasaki W."/>
        </authorList>
    </citation>
    <scope>NUCLEOTIDE SEQUENCE [LARGE SCALE GENOMIC DNA]</scope>
    <source>
        <strain evidence="8 9">NBRC 101262</strain>
        <plasmid evidence="8 9">pPP2</plasmid>
    </source>
</reference>
<feature type="domain" description="Beta-hexosaminidase bacterial type N-terminal" evidence="7">
    <location>
        <begin position="43"/>
        <end position="109"/>
    </location>
</feature>
<evidence type="ECO:0000256" key="1">
    <source>
        <dbReference type="ARBA" id="ARBA00001231"/>
    </source>
</evidence>
<evidence type="ECO:0000256" key="4">
    <source>
        <dbReference type="ARBA" id="ARBA00022801"/>
    </source>
</evidence>
<dbReference type="InterPro" id="IPR025705">
    <property type="entry name" value="Beta_hexosaminidase_sua/sub"/>
</dbReference>
<dbReference type="PROSITE" id="PS51257">
    <property type="entry name" value="PROKAR_LIPOPROTEIN"/>
    <property type="match status" value="1"/>
</dbReference>
<evidence type="ECO:0000313" key="8">
    <source>
        <dbReference type="EMBL" id="BDD01191.1"/>
    </source>
</evidence>
<keyword evidence="9" id="KW-1185">Reference proteome</keyword>
<dbReference type="PIRSF" id="PIRSF001093">
    <property type="entry name" value="B-hxosamndse_ab_euk"/>
    <property type="match status" value="1"/>
</dbReference>
<comment type="similarity">
    <text evidence="2">Belongs to the glycosyl hydrolase 20 family.</text>
</comment>
<dbReference type="SUPFAM" id="SSF55545">
    <property type="entry name" value="beta-N-acetylhexosaminidase-like domain"/>
    <property type="match status" value="1"/>
</dbReference>
<dbReference type="InterPro" id="IPR015882">
    <property type="entry name" value="HEX_bac_N"/>
</dbReference>
<dbReference type="RefSeq" id="WP_338398782.1">
    <property type="nucleotide sequence ID" value="NZ_AP025294.1"/>
</dbReference>
<feature type="domain" description="Glycoside hydrolase family 20 catalytic" evidence="6">
    <location>
        <begin position="112"/>
        <end position="463"/>
    </location>
</feature>
<name>A0ABM7VJN7_9BACT</name>
<proteinExistence type="inferred from homology"/>
<dbReference type="Gene3D" id="3.30.379.10">
    <property type="entry name" value="Chitobiase/beta-hexosaminidase domain 2-like"/>
    <property type="match status" value="1"/>
</dbReference>
<geneLocation type="plasmid" evidence="8 9">
    <name>pPP2</name>
</geneLocation>
<evidence type="ECO:0000256" key="2">
    <source>
        <dbReference type="ARBA" id="ARBA00006285"/>
    </source>
</evidence>
<dbReference type="Pfam" id="PF02838">
    <property type="entry name" value="Glyco_hydro_20b"/>
    <property type="match status" value="1"/>
</dbReference>
<keyword evidence="4" id="KW-0378">Hydrolase</keyword>
<evidence type="ECO:0000256" key="3">
    <source>
        <dbReference type="ARBA" id="ARBA00012663"/>
    </source>
</evidence>